<evidence type="ECO:0000256" key="3">
    <source>
        <dbReference type="ARBA" id="ARBA00022475"/>
    </source>
</evidence>
<dbReference type="PANTHER" id="PTHR13285">
    <property type="entry name" value="ACYLTRANSFERASE"/>
    <property type="match status" value="1"/>
</dbReference>
<name>A0ABS0EGH8_9FLAO</name>
<dbReference type="PANTHER" id="PTHR13285:SF18">
    <property type="entry name" value="PROTEIN-CYSTEINE N-PALMITOYLTRANSFERASE RASP"/>
    <property type="match status" value="1"/>
</dbReference>
<organism evidence="9 10">
    <name type="scientific">Winogradskyella marina</name>
    <dbReference type="NCBI Taxonomy" id="2785530"/>
    <lineage>
        <taxon>Bacteria</taxon>
        <taxon>Pseudomonadati</taxon>
        <taxon>Bacteroidota</taxon>
        <taxon>Flavobacteriia</taxon>
        <taxon>Flavobacteriales</taxon>
        <taxon>Flavobacteriaceae</taxon>
        <taxon>Winogradskyella</taxon>
    </lineage>
</organism>
<protein>
    <submittedName>
        <fullName evidence="9">MBOAT family protein</fullName>
    </submittedName>
</protein>
<dbReference type="InterPro" id="IPR051085">
    <property type="entry name" value="MB_O-acyltransferase"/>
</dbReference>
<keyword evidence="10" id="KW-1185">Reference proteome</keyword>
<keyword evidence="6 7" id="KW-0472">Membrane</keyword>
<comment type="caution">
    <text evidence="9">The sequence shown here is derived from an EMBL/GenBank/DDBJ whole genome shotgun (WGS) entry which is preliminary data.</text>
</comment>
<evidence type="ECO:0000256" key="4">
    <source>
        <dbReference type="ARBA" id="ARBA00022692"/>
    </source>
</evidence>
<sequence>MYINIAVVLMPLFFFKYFTAINDGIFNILEMYEMRWFLPKIHFLLPVGISFYTFMAIGYTIDVYNEEVEAEKNIGIVALFISFFPLILSGPIERAGNMIPQFKSDLKLNHTNFSTGLKLMLWGYFMKLVVADRIAIYVDAVYGNLSHHNGDTILLTSLLYPIQVYADLGGYSLIAIGVSKILGLNVMPNFNRPFFATSMAEFWRRWHMSLITWLTDYVYTPLAFSFRQYRIFGIVLALMVTFALSGIWHGATLNYVVWGLMQGTFLSIEALINKRKSKIENQYGLKSNFFYLIFSVCLTYVLFAVSLVFAYDASFKDALMVFDKIIFKRGSLFLDKTTLAYAFIGVFMLFLSEFRDEYFPKTLLFFNNKVFVIRLVSYLCVALLILWIGVLNGGQFIYFKF</sequence>
<keyword evidence="7" id="KW-0012">Acyltransferase</keyword>
<dbReference type="Pfam" id="PF03062">
    <property type="entry name" value="MBOAT"/>
    <property type="match status" value="1"/>
</dbReference>
<evidence type="ECO:0000256" key="6">
    <source>
        <dbReference type="ARBA" id="ARBA00023136"/>
    </source>
</evidence>
<evidence type="ECO:0000256" key="8">
    <source>
        <dbReference type="SAM" id="Phobius"/>
    </source>
</evidence>
<accession>A0ABS0EGH8</accession>
<feature type="transmembrane region" description="Helical" evidence="8">
    <location>
        <begin position="371"/>
        <end position="391"/>
    </location>
</feature>
<keyword evidence="5 8" id="KW-1133">Transmembrane helix</keyword>
<evidence type="ECO:0000256" key="7">
    <source>
        <dbReference type="PIRNR" id="PIRNR016636"/>
    </source>
</evidence>
<dbReference type="PIRSF" id="PIRSF016636">
    <property type="entry name" value="AlgI_DltB"/>
    <property type="match status" value="1"/>
</dbReference>
<keyword evidence="7" id="KW-0808">Transferase</keyword>
<dbReference type="Proteomes" id="UP000611215">
    <property type="component" value="Unassembled WGS sequence"/>
</dbReference>
<reference evidence="9 10" key="1">
    <citation type="submission" date="2020-11" db="EMBL/GenBank/DDBJ databases">
        <title>Winogradskyella marina sp. nov., isolated from marine sediment.</title>
        <authorList>
            <person name="Bo J."/>
            <person name="Wang S."/>
            <person name="Song X."/>
            <person name="Du Z."/>
        </authorList>
    </citation>
    <scope>NUCLEOTIDE SEQUENCE [LARGE SCALE GENOMIC DNA]</scope>
    <source>
        <strain evidence="9 10">F6397</strain>
    </source>
</reference>
<dbReference type="InterPro" id="IPR024194">
    <property type="entry name" value="Ac/AlaTfrase_AlgI/DltB"/>
</dbReference>
<dbReference type="InterPro" id="IPR004299">
    <property type="entry name" value="MBOAT_fam"/>
</dbReference>
<feature type="transmembrane region" description="Helical" evidence="8">
    <location>
        <begin position="6"/>
        <end position="29"/>
    </location>
</feature>
<feature type="transmembrane region" description="Helical" evidence="8">
    <location>
        <begin position="41"/>
        <end position="61"/>
    </location>
</feature>
<comment type="similarity">
    <text evidence="2 7">Belongs to the membrane-bound acyltransferase family.</text>
</comment>
<evidence type="ECO:0000313" key="9">
    <source>
        <dbReference type="EMBL" id="MBF8149555.1"/>
    </source>
</evidence>
<dbReference type="InterPro" id="IPR028362">
    <property type="entry name" value="AlgI"/>
</dbReference>
<comment type="subcellular location">
    <subcellularLocation>
        <location evidence="1">Cell membrane</location>
        <topology evidence="1">Multi-pass membrane protein</topology>
    </subcellularLocation>
</comment>
<dbReference type="EMBL" id="JADOET010000004">
    <property type="protein sequence ID" value="MBF8149555.1"/>
    <property type="molecule type" value="Genomic_DNA"/>
</dbReference>
<feature type="transmembrane region" description="Helical" evidence="8">
    <location>
        <begin position="231"/>
        <end position="251"/>
    </location>
</feature>
<evidence type="ECO:0000256" key="2">
    <source>
        <dbReference type="ARBA" id="ARBA00010323"/>
    </source>
</evidence>
<proteinExistence type="inferred from homology"/>
<keyword evidence="3 7" id="KW-1003">Cell membrane</keyword>
<evidence type="ECO:0000256" key="5">
    <source>
        <dbReference type="ARBA" id="ARBA00022989"/>
    </source>
</evidence>
<feature type="transmembrane region" description="Helical" evidence="8">
    <location>
        <begin position="168"/>
        <end position="186"/>
    </location>
</feature>
<keyword evidence="4 8" id="KW-0812">Transmembrane</keyword>
<evidence type="ECO:0000313" key="10">
    <source>
        <dbReference type="Proteomes" id="UP000611215"/>
    </source>
</evidence>
<evidence type="ECO:0000256" key="1">
    <source>
        <dbReference type="ARBA" id="ARBA00004651"/>
    </source>
</evidence>
<feature type="transmembrane region" description="Helical" evidence="8">
    <location>
        <begin position="73"/>
        <end position="92"/>
    </location>
</feature>
<gene>
    <name evidence="9" type="ORF">ITJ86_06575</name>
</gene>
<feature type="transmembrane region" description="Helical" evidence="8">
    <location>
        <begin position="289"/>
        <end position="311"/>
    </location>
</feature>
<dbReference type="PIRSF" id="PIRSF500217">
    <property type="entry name" value="AlgI"/>
    <property type="match status" value="1"/>
</dbReference>
<feature type="transmembrane region" description="Helical" evidence="8">
    <location>
        <begin position="332"/>
        <end position="351"/>
    </location>
</feature>